<sequence length="135" mass="15085">MTLVLGVSTTAIAILNQRQGLAEQRFFETLKTAVNESSTSANIYRTPLQIIFQKDNEVLVQIKTAKAITIRKIPIPKSIKLAGGQLVRVAASGFISPQTVKWYALNGELKYLQKFQLGWSGFKIEKKKVTGIYNR</sequence>
<gene>
    <name evidence="1" type="ORF">FC56_GL000439</name>
</gene>
<evidence type="ECO:0000313" key="2">
    <source>
        <dbReference type="Proteomes" id="UP000051256"/>
    </source>
</evidence>
<name>A0A0R2CR32_9LACO</name>
<comment type="caution">
    <text evidence="1">The sequence shown here is derived from an EMBL/GenBank/DDBJ whole genome shotgun (WGS) entry which is preliminary data.</text>
</comment>
<dbReference type="STRING" id="1423802.FC56_GL000439"/>
<proteinExistence type="predicted"/>
<accession>A0A0R2CR32</accession>
<dbReference type="AlphaFoldDB" id="A0A0R2CR32"/>
<protein>
    <submittedName>
        <fullName evidence="1">Uncharacterized protein</fullName>
    </submittedName>
</protein>
<dbReference type="Proteomes" id="UP000051256">
    <property type="component" value="Unassembled WGS sequence"/>
</dbReference>
<dbReference type="PATRIC" id="fig|1423802.4.peg.450"/>
<evidence type="ECO:0000313" key="1">
    <source>
        <dbReference type="EMBL" id="KRM93722.1"/>
    </source>
</evidence>
<keyword evidence="2" id="KW-1185">Reference proteome</keyword>
<organism evidence="1 2">
    <name type="scientific">Lentilactobacillus senioris DSM 24302 = JCM 17472</name>
    <dbReference type="NCBI Taxonomy" id="1423802"/>
    <lineage>
        <taxon>Bacteria</taxon>
        <taxon>Bacillati</taxon>
        <taxon>Bacillota</taxon>
        <taxon>Bacilli</taxon>
        <taxon>Lactobacillales</taxon>
        <taxon>Lactobacillaceae</taxon>
        <taxon>Lentilactobacillus</taxon>
    </lineage>
</organism>
<reference evidence="1 2" key="1">
    <citation type="journal article" date="2015" name="Genome Announc.">
        <title>Expanding the biotechnology potential of lactobacilli through comparative genomics of 213 strains and associated genera.</title>
        <authorList>
            <person name="Sun Z."/>
            <person name="Harris H.M."/>
            <person name="McCann A."/>
            <person name="Guo C."/>
            <person name="Argimon S."/>
            <person name="Zhang W."/>
            <person name="Yang X."/>
            <person name="Jeffery I.B."/>
            <person name="Cooney J.C."/>
            <person name="Kagawa T.F."/>
            <person name="Liu W."/>
            <person name="Song Y."/>
            <person name="Salvetti E."/>
            <person name="Wrobel A."/>
            <person name="Rasinkangas P."/>
            <person name="Parkhill J."/>
            <person name="Rea M.C."/>
            <person name="O'Sullivan O."/>
            <person name="Ritari J."/>
            <person name="Douillard F.P."/>
            <person name="Paul Ross R."/>
            <person name="Yang R."/>
            <person name="Briner A.E."/>
            <person name="Felis G.E."/>
            <person name="de Vos W.M."/>
            <person name="Barrangou R."/>
            <person name="Klaenhammer T.R."/>
            <person name="Caufield P.W."/>
            <person name="Cui Y."/>
            <person name="Zhang H."/>
            <person name="O'Toole P.W."/>
        </authorList>
    </citation>
    <scope>NUCLEOTIDE SEQUENCE [LARGE SCALE GENOMIC DNA]</scope>
    <source>
        <strain evidence="1 2">DSM 24302</strain>
    </source>
</reference>
<dbReference type="EMBL" id="AYZR01000008">
    <property type="protein sequence ID" value="KRM93722.1"/>
    <property type="molecule type" value="Genomic_DNA"/>
</dbReference>